<gene>
    <name evidence="3" type="ORF">LY28_03568</name>
</gene>
<accession>A0A318XHM9</accession>
<dbReference type="Proteomes" id="UP000248132">
    <property type="component" value="Unassembled WGS sequence"/>
</dbReference>
<evidence type="ECO:0000313" key="4">
    <source>
        <dbReference type="Proteomes" id="UP000248132"/>
    </source>
</evidence>
<dbReference type="PROSITE" id="PS50943">
    <property type="entry name" value="HTH_CROC1"/>
    <property type="match status" value="1"/>
</dbReference>
<organism evidence="3 4">
    <name type="scientific">Ruminiclostridium sufflavum DSM 19573</name>
    <dbReference type="NCBI Taxonomy" id="1121337"/>
    <lineage>
        <taxon>Bacteria</taxon>
        <taxon>Bacillati</taxon>
        <taxon>Bacillota</taxon>
        <taxon>Clostridia</taxon>
        <taxon>Eubacteriales</taxon>
        <taxon>Oscillospiraceae</taxon>
        <taxon>Ruminiclostridium</taxon>
    </lineage>
</organism>
<comment type="caution">
    <text evidence="3">The sequence shown here is derived from an EMBL/GenBank/DDBJ whole genome shotgun (WGS) entry which is preliminary data.</text>
</comment>
<dbReference type="PANTHER" id="PTHR46797:SF1">
    <property type="entry name" value="METHYLPHOSPHONATE SYNTHASE"/>
    <property type="match status" value="1"/>
</dbReference>
<dbReference type="CDD" id="cd00093">
    <property type="entry name" value="HTH_XRE"/>
    <property type="match status" value="1"/>
</dbReference>
<dbReference type="PANTHER" id="PTHR46797">
    <property type="entry name" value="HTH-TYPE TRANSCRIPTIONAL REGULATOR"/>
    <property type="match status" value="1"/>
</dbReference>
<proteinExistence type="predicted"/>
<dbReference type="Gene3D" id="1.10.260.40">
    <property type="entry name" value="lambda repressor-like DNA-binding domains"/>
    <property type="match status" value="1"/>
</dbReference>
<evidence type="ECO:0000256" key="1">
    <source>
        <dbReference type="ARBA" id="ARBA00023125"/>
    </source>
</evidence>
<dbReference type="GO" id="GO:0003677">
    <property type="term" value="F:DNA binding"/>
    <property type="evidence" value="ECO:0007669"/>
    <property type="project" value="UniProtKB-KW"/>
</dbReference>
<evidence type="ECO:0000259" key="2">
    <source>
        <dbReference type="PROSITE" id="PS50943"/>
    </source>
</evidence>
<dbReference type="InterPro" id="IPR001387">
    <property type="entry name" value="Cro/C1-type_HTH"/>
</dbReference>
<dbReference type="Pfam" id="PF13560">
    <property type="entry name" value="HTH_31"/>
    <property type="match status" value="1"/>
</dbReference>
<dbReference type="RefSeq" id="WP_242981404.1">
    <property type="nucleotide sequence ID" value="NZ_QKMR01000031.1"/>
</dbReference>
<keyword evidence="4" id="KW-1185">Reference proteome</keyword>
<dbReference type="GO" id="GO:0003700">
    <property type="term" value="F:DNA-binding transcription factor activity"/>
    <property type="evidence" value="ECO:0007669"/>
    <property type="project" value="TreeGrafter"/>
</dbReference>
<dbReference type="InterPro" id="IPR010982">
    <property type="entry name" value="Lambda_DNA-bd_dom_sf"/>
</dbReference>
<dbReference type="EMBL" id="QKMR01000031">
    <property type="protein sequence ID" value="PYG84775.1"/>
    <property type="molecule type" value="Genomic_DNA"/>
</dbReference>
<sequence>MTEYEKTELGLFIEMIRTERNLSQRQLAELAGISNTEVWRLETGERRKPSPDVLKALAPHLEVRYEDLMIKAGYMGETLEHQHFTEMIFRDADGTVVDISKRAKEMYDKDSDWANMAYRISKELAPEDLAAIKAVANSLLNKNR</sequence>
<name>A0A318XHM9_9FIRM</name>
<feature type="domain" description="HTH cro/C1-type" evidence="2">
    <location>
        <begin position="13"/>
        <end position="68"/>
    </location>
</feature>
<dbReference type="SUPFAM" id="SSF47413">
    <property type="entry name" value="lambda repressor-like DNA-binding domains"/>
    <property type="match status" value="1"/>
</dbReference>
<dbReference type="InterPro" id="IPR050807">
    <property type="entry name" value="TransReg_Diox_bact_type"/>
</dbReference>
<dbReference type="SMART" id="SM00530">
    <property type="entry name" value="HTH_XRE"/>
    <property type="match status" value="1"/>
</dbReference>
<protein>
    <submittedName>
        <fullName evidence="3">Transcriptional regulator with XRE-family HTH domain</fullName>
    </submittedName>
</protein>
<dbReference type="AlphaFoldDB" id="A0A318XHM9"/>
<dbReference type="GO" id="GO:0005829">
    <property type="term" value="C:cytosol"/>
    <property type="evidence" value="ECO:0007669"/>
    <property type="project" value="TreeGrafter"/>
</dbReference>
<keyword evidence="1" id="KW-0238">DNA-binding</keyword>
<evidence type="ECO:0000313" key="3">
    <source>
        <dbReference type="EMBL" id="PYG84775.1"/>
    </source>
</evidence>
<reference evidence="3 4" key="1">
    <citation type="submission" date="2018-06" db="EMBL/GenBank/DDBJ databases">
        <title>Genomic Encyclopedia of Type Strains, Phase I: the one thousand microbial genomes (KMG-I) project.</title>
        <authorList>
            <person name="Kyrpides N."/>
        </authorList>
    </citation>
    <scope>NUCLEOTIDE SEQUENCE [LARGE SCALE GENOMIC DNA]</scope>
    <source>
        <strain evidence="3 4">DSM 19573</strain>
    </source>
</reference>